<protein>
    <submittedName>
        <fullName evidence="2">Uncharacterized protein</fullName>
    </submittedName>
</protein>
<feature type="compositionally biased region" description="Acidic residues" evidence="1">
    <location>
        <begin position="62"/>
        <end position="76"/>
    </location>
</feature>
<dbReference type="OrthoDB" id="9979596at2"/>
<evidence type="ECO:0000256" key="1">
    <source>
        <dbReference type="SAM" id="MobiDB-lite"/>
    </source>
</evidence>
<evidence type="ECO:0000313" key="2">
    <source>
        <dbReference type="EMBL" id="PIM50874.1"/>
    </source>
</evidence>
<sequence length="76" mass="7704">MSVNGVNGVGGPSPSSPSSPPVPPAGDGGGDITQTKAFQQVVSGIFQGGQGMMKEALGKFFEEEEPDEDDPDAEPL</sequence>
<keyword evidence="3" id="KW-1185">Reference proteome</keyword>
<feature type="compositionally biased region" description="Pro residues" evidence="1">
    <location>
        <begin position="14"/>
        <end position="24"/>
    </location>
</feature>
<dbReference type="EMBL" id="PEOG01000093">
    <property type="protein sequence ID" value="PIM50874.1"/>
    <property type="molecule type" value="Genomic_DNA"/>
</dbReference>
<dbReference type="Proteomes" id="UP000231501">
    <property type="component" value="Unassembled WGS sequence"/>
</dbReference>
<comment type="caution">
    <text evidence="2">The sequence shown here is derived from an EMBL/GenBank/DDBJ whole genome shotgun (WGS) entry which is preliminary data.</text>
</comment>
<name>A0A2G9C5G4_9BURK</name>
<feature type="region of interest" description="Disordered" evidence="1">
    <location>
        <begin position="1"/>
        <end position="35"/>
    </location>
</feature>
<reference evidence="2 3" key="1">
    <citation type="submission" date="2017-11" db="EMBL/GenBank/DDBJ databases">
        <title>Draft genome sequence of Mitsuaria sp. HWN-4.</title>
        <authorList>
            <person name="Gundlapally S.R."/>
        </authorList>
    </citation>
    <scope>NUCLEOTIDE SEQUENCE [LARGE SCALE GENOMIC DNA]</scope>
    <source>
        <strain evidence="2 3">HWN-4</strain>
    </source>
</reference>
<gene>
    <name evidence="2" type="ORF">CS062_22730</name>
</gene>
<accession>A0A2G9C5G4</accession>
<feature type="region of interest" description="Disordered" evidence="1">
    <location>
        <begin position="56"/>
        <end position="76"/>
    </location>
</feature>
<dbReference type="RefSeq" id="WP_099863936.1">
    <property type="nucleotide sequence ID" value="NZ_PEOG01000093.1"/>
</dbReference>
<dbReference type="AlphaFoldDB" id="A0A2G9C5G4"/>
<evidence type="ECO:0000313" key="3">
    <source>
        <dbReference type="Proteomes" id="UP000231501"/>
    </source>
</evidence>
<organism evidence="2 3">
    <name type="scientific">Roseateles chitinivorans</name>
    <dbReference type="NCBI Taxonomy" id="2917965"/>
    <lineage>
        <taxon>Bacteria</taxon>
        <taxon>Pseudomonadati</taxon>
        <taxon>Pseudomonadota</taxon>
        <taxon>Betaproteobacteria</taxon>
        <taxon>Burkholderiales</taxon>
        <taxon>Sphaerotilaceae</taxon>
        <taxon>Roseateles</taxon>
    </lineage>
</organism>
<proteinExistence type="predicted"/>